<sequence>MNAPTRTRLTDPCWRCDDSPLCRPVALVRRHGHRSVRAWYRCSLGHVWRADWSGAEVNDADLAAAVPEQPCAVPAEWPEVAEGRAVVLACDGCHASAAQLGAGGHVGACRWPGRHNHPVAQSVTRCPYLLETLEMTWNRSNTHG</sequence>
<dbReference type="EMBL" id="BOPH01000069">
    <property type="protein sequence ID" value="GIJ69900.1"/>
    <property type="molecule type" value="Genomic_DNA"/>
</dbReference>
<name>A0A8J3ZWS8_9ACTN</name>
<reference evidence="1" key="1">
    <citation type="submission" date="2021-01" db="EMBL/GenBank/DDBJ databases">
        <title>Whole genome shotgun sequence of Virgisporangium ochraceum NBRC 16418.</title>
        <authorList>
            <person name="Komaki H."/>
            <person name="Tamura T."/>
        </authorList>
    </citation>
    <scope>NUCLEOTIDE SEQUENCE</scope>
    <source>
        <strain evidence="1">NBRC 16418</strain>
    </source>
</reference>
<accession>A0A8J3ZWS8</accession>
<dbReference type="Proteomes" id="UP000635606">
    <property type="component" value="Unassembled WGS sequence"/>
</dbReference>
<evidence type="ECO:0000313" key="1">
    <source>
        <dbReference type="EMBL" id="GIJ69900.1"/>
    </source>
</evidence>
<evidence type="ECO:0000313" key="2">
    <source>
        <dbReference type="Proteomes" id="UP000635606"/>
    </source>
</evidence>
<gene>
    <name evidence="1" type="ORF">Voc01_048170</name>
</gene>
<keyword evidence="2" id="KW-1185">Reference proteome</keyword>
<organism evidence="1 2">
    <name type="scientific">Virgisporangium ochraceum</name>
    <dbReference type="NCBI Taxonomy" id="65505"/>
    <lineage>
        <taxon>Bacteria</taxon>
        <taxon>Bacillati</taxon>
        <taxon>Actinomycetota</taxon>
        <taxon>Actinomycetes</taxon>
        <taxon>Micromonosporales</taxon>
        <taxon>Micromonosporaceae</taxon>
        <taxon>Virgisporangium</taxon>
    </lineage>
</organism>
<comment type="caution">
    <text evidence="1">The sequence shown here is derived from an EMBL/GenBank/DDBJ whole genome shotgun (WGS) entry which is preliminary data.</text>
</comment>
<proteinExistence type="predicted"/>
<dbReference type="AlphaFoldDB" id="A0A8J3ZWS8"/>
<protein>
    <submittedName>
        <fullName evidence="1">Uncharacterized protein</fullName>
    </submittedName>
</protein>